<dbReference type="HOGENOM" id="CLU_086106_1_1_1"/>
<evidence type="ECO:0000313" key="3">
    <source>
        <dbReference type="Proteomes" id="UP000027222"/>
    </source>
</evidence>
<evidence type="ECO:0000313" key="2">
    <source>
        <dbReference type="EMBL" id="KDR85989.1"/>
    </source>
</evidence>
<organism evidence="2 3">
    <name type="scientific">Galerina marginata (strain CBS 339.88)</name>
    <dbReference type="NCBI Taxonomy" id="685588"/>
    <lineage>
        <taxon>Eukaryota</taxon>
        <taxon>Fungi</taxon>
        <taxon>Dikarya</taxon>
        <taxon>Basidiomycota</taxon>
        <taxon>Agaricomycotina</taxon>
        <taxon>Agaricomycetes</taxon>
        <taxon>Agaricomycetidae</taxon>
        <taxon>Agaricales</taxon>
        <taxon>Agaricineae</taxon>
        <taxon>Strophariaceae</taxon>
        <taxon>Galerina</taxon>
    </lineage>
</organism>
<dbReference type="InterPro" id="IPR000182">
    <property type="entry name" value="GNAT_dom"/>
</dbReference>
<dbReference type="AlphaFoldDB" id="A0A067U149"/>
<dbReference type="Pfam" id="PF00583">
    <property type="entry name" value="Acetyltransf_1"/>
    <property type="match status" value="1"/>
</dbReference>
<accession>A0A067U149</accession>
<dbReference type="STRING" id="685588.A0A067U149"/>
<dbReference type="PROSITE" id="PS51186">
    <property type="entry name" value="GNAT"/>
    <property type="match status" value="1"/>
</dbReference>
<proteinExistence type="predicted"/>
<dbReference type="CDD" id="cd04301">
    <property type="entry name" value="NAT_SF"/>
    <property type="match status" value="1"/>
</dbReference>
<feature type="domain" description="N-acetyltransferase" evidence="1">
    <location>
        <begin position="75"/>
        <end position="220"/>
    </location>
</feature>
<dbReference type="PANTHER" id="PTHR42791:SF1">
    <property type="entry name" value="N-ACETYLTRANSFERASE DOMAIN-CONTAINING PROTEIN"/>
    <property type="match status" value="1"/>
</dbReference>
<name>A0A067U149_GALM3</name>
<sequence>MSAFTVQRVENPDEEQINISADLFCDLMKDNQGAISLSGGDKSLMKLQALAIIRAGAFAGEYYTATNSDGEVVGYALWMPPGKELFSTEEERKLGFTEFMARLPEEGKEYFRTTASTSYYLAHFPGFVNGILGPTGKLDSWWLHMAMVRPDYQRKGITRALINVVRKKAAKSGDTLACSTTNDDNVPVYVALGFAHRGKKIMPSPWGDWPVHLFSLKTSEIAN</sequence>
<dbReference type="GO" id="GO:0016747">
    <property type="term" value="F:acyltransferase activity, transferring groups other than amino-acyl groups"/>
    <property type="evidence" value="ECO:0007669"/>
    <property type="project" value="InterPro"/>
</dbReference>
<keyword evidence="3" id="KW-1185">Reference proteome</keyword>
<reference evidence="3" key="1">
    <citation type="journal article" date="2014" name="Proc. Natl. Acad. Sci. U.S.A.">
        <title>Extensive sampling of basidiomycete genomes demonstrates inadequacy of the white-rot/brown-rot paradigm for wood decay fungi.</title>
        <authorList>
            <person name="Riley R."/>
            <person name="Salamov A.A."/>
            <person name="Brown D.W."/>
            <person name="Nagy L.G."/>
            <person name="Floudas D."/>
            <person name="Held B.W."/>
            <person name="Levasseur A."/>
            <person name="Lombard V."/>
            <person name="Morin E."/>
            <person name="Otillar R."/>
            <person name="Lindquist E.A."/>
            <person name="Sun H."/>
            <person name="LaButti K.M."/>
            <person name="Schmutz J."/>
            <person name="Jabbour D."/>
            <person name="Luo H."/>
            <person name="Baker S.E."/>
            <person name="Pisabarro A.G."/>
            <person name="Walton J.D."/>
            <person name="Blanchette R.A."/>
            <person name="Henrissat B."/>
            <person name="Martin F."/>
            <person name="Cullen D."/>
            <person name="Hibbett D.S."/>
            <person name="Grigoriev I.V."/>
        </authorList>
    </citation>
    <scope>NUCLEOTIDE SEQUENCE [LARGE SCALE GENOMIC DNA]</scope>
    <source>
        <strain evidence="3">CBS 339.88</strain>
    </source>
</reference>
<gene>
    <name evidence="2" type="ORF">GALMADRAFT_132605</name>
</gene>
<dbReference type="InterPro" id="IPR016181">
    <property type="entry name" value="Acyl_CoA_acyltransferase"/>
</dbReference>
<dbReference type="InterPro" id="IPR052523">
    <property type="entry name" value="Trichothecene_AcTrans"/>
</dbReference>
<protein>
    <recommendedName>
        <fullName evidence="1">N-acetyltransferase domain-containing protein</fullName>
    </recommendedName>
</protein>
<dbReference type="Proteomes" id="UP000027222">
    <property type="component" value="Unassembled WGS sequence"/>
</dbReference>
<evidence type="ECO:0000259" key="1">
    <source>
        <dbReference type="PROSITE" id="PS51186"/>
    </source>
</evidence>
<dbReference type="EMBL" id="KL142367">
    <property type="protein sequence ID" value="KDR85989.1"/>
    <property type="molecule type" value="Genomic_DNA"/>
</dbReference>
<dbReference type="OrthoDB" id="61113at2759"/>
<dbReference type="SUPFAM" id="SSF55729">
    <property type="entry name" value="Acyl-CoA N-acyltransferases (Nat)"/>
    <property type="match status" value="1"/>
</dbReference>
<dbReference type="Gene3D" id="3.40.630.30">
    <property type="match status" value="1"/>
</dbReference>
<dbReference type="PANTHER" id="PTHR42791">
    <property type="entry name" value="GNAT FAMILY ACETYLTRANSFERASE"/>
    <property type="match status" value="1"/>
</dbReference>